<keyword evidence="1" id="KW-0479">Metal-binding</keyword>
<dbReference type="Gene3D" id="4.10.60.10">
    <property type="entry name" value="Zinc finger, CCHC-type"/>
    <property type="match status" value="1"/>
</dbReference>
<proteinExistence type="predicted"/>
<dbReference type="SMART" id="SM00343">
    <property type="entry name" value="ZnF_C2HC"/>
    <property type="match status" value="1"/>
</dbReference>
<dbReference type="InterPro" id="IPR032567">
    <property type="entry name" value="RTL1-rel"/>
</dbReference>
<keyword evidence="1" id="KW-0862">Zinc</keyword>
<comment type="caution">
    <text evidence="4">The sequence shown here is derived from an EMBL/GenBank/DDBJ whole genome shotgun (WGS) entry which is preliminary data.</text>
</comment>
<evidence type="ECO:0000313" key="4">
    <source>
        <dbReference type="EMBL" id="KAF5477291.1"/>
    </source>
</evidence>
<dbReference type="PANTHER" id="PTHR15503">
    <property type="entry name" value="LDOC1 RELATED"/>
    <property type="match status" value="1"/>
</dbReference>
<dbReference type="PROSITE" id="PS50158">
    <property type="entry name" value="ZF_CCHC"/>
    <property type="match status" value="1"/>
</dbReference>
<dbReference type="SUPFAM" id="SSF56672">
    <property type="entry name" value="DNA/RNA polymerases"/>
    <property type="match status" value="1"/>
</dbReference>
<dbReference type="Pfam" id="PF00078">
    <property type="entry name" value="RVT_1"/>
    <property type="match status" value="1"/>
</dbReference>
<dbReference type="InterPro" id="IPR043502">
    <property type="entry name" value="DNA/RNA_pol_sf"/>
</dbReference>
<organism evidence="4 5">
    <name type="scientific">Juglans regia</name>
    <name type="common">English walnut</name>
    <dbReference type="NCBI Taxonomy" id="51240"/>
    <lineage>
        <taxon>Eukaryota</taxon>
        <taxon>Viridiplantae</taxon>
        <taxon>Streptophyta</taxon>
        <taxon>Embryophyta</taxon>
        <taxon>Tracheophyta</taxon>
        <taxon>Spermatophyta</taxon>
        <taxon>Magnoliopsida</taxon>
        <taxon>eudicotyledons</taxon>
        <taxon>Gunneridae</taxon>
        <taxon>Pentapetalae</taxon>
        <taxon>rosids</taxon>
        <taxon>fabids</taxon>
        <taxon>Fagales</taxon>
        <taxon>Juglandaceae</taxon>
        <taxon>Juglans</taxon>
    </lineage>
</organism>
<dbReference type="EMBL" id="LIHL02000002">
    <property type="protein sequence ID" value="KAF5477291.1"/>
    <property type="molecule type" value="Genomic_DNA"/>
</dbReference>
<reference evidence="4" key="2">
    <citation type="submission" date="2020-03" db="EMBL/GenBank/DDBJ databases">
        <title>Walnut 2.0.</title>
        <authorList>
            <person name="Marrano A."/>
            <person name="Britton M."/>
            <person name="Zimin A.V."/>
            <person name="Zaini P.A."/>
            <person name="Workman R."/>
            <person name="Puiu D."/>
            <person name="Bianco L."/>
            <person name="Allen B.J."/>
            <person name="Troggio M."/>
            <person name="Leslie C.A."/>
            <person name="Timp W."/>
            <person name="Dendekar A."/>
            <person name="Salzberg S.L."/>
            <person name="Neale D.B."/>
        </authorList>
    </citation>
    <scope>NUCLEOTIDE SEQUENCE</scope>
    <source>
        <tissue evidence="4">Leaves</tissue>
    </source>
</reference>
<keyword evidence="1" id="KW-0863">Zinc-finger</keyword>
<dbReference type="Gene3D" id="3.30.70.270">
    <property type="match status" value="2"/>
</dbReference>
<reference evidence="4" key="1">
    <citation type="submission" date="2015-10" db="EMBL/GenBank/DDBJ databases">
        <authorList>
            <person name="Martinez-Garcia P.J."/>
            <person name="Crepeau M.W."/>
            <person name="Puiu D."/>
            <person name="Gonzalez-Ibeas D."/>
            <person name="Whalen J."/>
            <person name="Stevens K."/>
            <person name="Paul R."/>
            <person name="Butterfield T."/>
            <person name="Britton M."/>
            <person name="Reagan R."/>
            <person name="Chakraborty S."/>
            <person name="Walawage S.L."/>
            <person name="Vasquez-Gross H.A."/>
            <person name="Cardeno C."/>
            <person name="Famula R."/>
            <person name="Pratt K."/>
            <person name="Kuruganti S."/>
            <person name="Aradhya M.K."/>
            <person name="Leslie C.A."/>
            <person name="Dandekar A.M."/>
            <person name="Salzberg S.L."/>
            <person name="Wegrzyn J.L."/>
            <person name="Langley C.H."/>
            <person name="Neale D.B."/>
        </authorList>
    </citation>
    <scope>NUCLEOTIDE SEQUENCE</scope>
    <source>
        <tissue evidence="4">Leaves</tissue>
    </source>
</reference>
<evidence type="ECO:0000259" key="3">
    <source>
        <dbReference type="PROSITE" id="PS50158"/>
    </source>
</evidence>
<dbReference type="InterPro" id="IPR005162">
    <property type="entry name" value="Retrotrans_gag_dom"/>
</dbReference>
<protein>
    <recommendedName>
        <fullName evidence="3">CCHC-type domain-containing protein</fullName>
    </recommendedName>
</protein>
<feature type="non-terminal residue" evidence="4">
    <location>
        <position position="1"/>
    </location>
</feature>
<accession>A0A834D7E5</accession>
<dbReference type="SUPFAM" id="SSF57756">
    <property type="entry name" value="Retrovirus zinc finger-like domains"/>
    <property type="match status" value="1"/>
</dbReference>
<gene>
    <name evidence="4" type="ORF">F2P56_003941</name>
</gene>
<evidence type="ECO:0000313" key="5">
    <source>
        <dbReference type="Proteomes" id="UP000619265"/>
    </source>
</evidence>
<dbReference type="Pfam" id="PF03732">
    <property type="entry name" value="Retrotrans_gag"/>
    <property type="match status" value="1"/>
</dbReference>
<name>A0A834D7E5_JUGRE</name>
<dbReference type="Gene3D" id="3.10.10.10">
    <property type="entry name" value="HIV Type 1 Reverse Transcriptase, subunit A, domain 1"/>
    <property type="match status" value="1"/>
</dbReference>
<dbReference type="PANTHER" id="PTHR15503:SF45">
    <property type="entry name" value="RNA-DIRECTED DNA POLYMERASE HOMOLOG"/>
    <property type="match status" value="1"/>
</dbReference>
<dbReference type="InterPro" id="IPR021109">
    <property type="entry name" value="Peptidase_aspartic_dom_sf"/>
</dbReference>
<dbReference type="InterPro" id="IPR000477">
    <property type="entry name" value="RT_dom"/>
</dbReference>
<feature type="domain" description="CCHC-type" evidence="3">
    <location>
        <begin position="176"/>
        <end position="191"/>
    </location>
</feature>
<dbReference type="Pfam" id="PF08284">
    <property type="entry name" value="RVP_2"/>
    <property type="match status" value="1"/>
</dbReference>
<dbReference type="SUPFAM" id="SSF50630">
    <property type="entry name" value="Acid proteases"/>
    <property type="match status" value="1"/>
</dbReference>
<dbReference type="InterPro" id="IPR043128">
    <property type="entry name" value="Rev_trsase/Diguanyl_cyclase"/>
</dbReference>
<sequence length="677" mass="75818">MELGSLAAVSCQRFKKEFDDRFFPVSVRQQKAREFNNLVQGGTTVEQYARKFMELGRFAPHLIATEELQVERFLEGLRPEIRRHVACLQIMEFQKLVDLASIAEWENSFGVGSPPGQKRRSYLGEGSSSGSPQKFVQRTGARSQTTSGVRAGGRTPVCPRCSRAHEGDCGQRGIQCYRCGQPGHFARECPSLVQGGQGARGGRRGGRGSQRQLVQARVYAVAPGDVDYEALETHDAWVITGRVRLYDFYACTLFDSGASQSFVSATFARMCNLVIKPLPQSLVVALPNGEIVCCSKVALGCPLDFGGRTLDADLIVFKLLGFDIILGMDWLYRYSANIDCRRRVIGFQLSDEDYLEFVGSKLKARPSIISAIQAKRDIACGADAFLVQVVSTPSEKKSLVDIPVVEEFPDVFVDELPGLPPIRDMEFVIDLELGAAPVHKAPYRMAPAELKELKTQLQELVDKGFIQPSSSPWGVPVLFVKKKDGTLRMCIDYRELNKVTIKNKYPLPRIDDLFDQLQGAAVFSKIDLRSGYHQLRIRDKDVPKTAFRTRYGHYEFKLMSFGLANAPAAFMDLMNREHACHLRLALGKLREHQLYAKLSKCEFWLEEVKFLGHVISQEGVAVDPSKVEAVLSWPRPSTVREIRSFLGLAGYYRRFVEDFSQLSGPLTALTRKNVEFV</sequence>
<dbReference type="Proteomes" id="UP000619265">
    <property type="component" value="Unassembled WGS sequence"/>
</dbReference>
<evidence type="ECO:0000256" key="2">
    <source>
        <dbReference type="SAM" id="MobiDB-lite"/>
    </source>
</evidence>
<dbReference type="Gene3D" id="2.40.70.10">
    <property type="entry name" value="Acid Proteases"/>
    <property type="match status" value="1"/>
</dbReference>
<dbReference type="GO" id="GO:0003676">
    <property type="term" value="F:nucleic acid binding"/>
    <property type="evidence" value="ECO:0007669"/>
    <property type="project" value="InterPro"/>
</dbReference>
<dbReference type="CDD" id="cd00303">
    <property type="entry name" value="retropepsin_like"/>
    <property type="match status" value="1"/>
</dbReference>
<dbReference type="AlphaFoldDB" id="A0A834D7E5"/>
<dbReference type="Pfam" id="PF00098">
    <property type="entry name" value="zf-CCHC"/>
    <property type="match status" value="1"/>
</dbReference>
<dbReference type="InterPro" id="IPR001878">
    <property type="entry name" value="Znf_CCHC"/>
</dbReference>
<evidence type="ECO:0000256" key="1">
    <source>
        <dbReference type="PROSITE-ProRule" id="PRU00047"/>
    </source>
</evidence>
<dbReference type="GO" id="GO:0008270">
    <property type="term" value="F:zinc ion binding"/>
    <property type="evidence" value="ECO:0007669"/>
    <property type="project" value="UniProtKB-KW"/>
</dbReference>
<feature type="region of interest" description="Disordered" evidence="2">
    <location>
        <begin position="113"/>
        <end position="154"/>
    </location>
</feature>
<dbReference type="CDD" id="cd01647">
    <property type="entry name" value="RT_LTR"/>
    <property type="match status" value="1"/>
</dbReference>
<dbReference type="Gramene" id="Jr02_08250_p1">
    <property type="protein sequence ID" value="cds.Jr02_08250_p1"/>
    <property type="gene ID" value="Jr02_08250"/>
</dbReference>
<dbReference type="InterPro" id="IPR036875">
    <property type="entry name" value="Znf_CCHC_sf"/>
</dbReference>
<feature type="compositionally biased region" description="Polar residues" evidence="2">
    <location>
        <begin position="126"/>
        <end position="148"/>
    </location>
</feature>